<dbReference type="InterPro" id="IPR036095">
    <property type="entry name" value="PTS_EIIB-like_sf"/>
</dbReference>
<evidence type="ECO:0000256" key="5">
    <source>
        <dbReference type="ARBA" id="ARBA00022683"/>
    </source>
</evidence>
<accession>A0AA87A4N9</accession>
<dbReference type="InterPro" id="IPR013012">
    <property type="entry name" value="PTS_EIIB_3"/>
</dbReference>
<feature type="domain" description="PTS EIIB type-3" evidence="8">
    <location>
        <begin position="7"/>
        <end position="80"/>
    </location>
</feature>
<evidence type="ECO:0000256" key="2">
    <source>
        <dbReference type="ARBA" id="ARBA00022553"/>
    </source>
</evidence>
<evidence type="ECO:0000256" key="1">
    <source>
        <dbReference type="ARBA" id="ARBA00022448"/>
    </source>
</evidence>
<keyword evidence="7" id="KW-0732">Signal</keyword>
<keyword evidence="2" id="KW-0597">Phosphoprotein</keyword>
<dbReference type="AlphaFoldDB" id="A0AA87A4N9"/>
<proteinExistence type="predicted"/>
<keyword evidence="5" id="KW-0598">Phosphotransferase system</keyword>
<feature type="chain" id="PRO_5041652027" evidence="7">
    <location>
        <begin position="25"/>
        <end position="80"/>
    </location>
</feature>
<keyword evidence="3" id="KW-0762">Sugar transport</keyword>
<evidence type="ECO:0000256" key="7">
    <source>
        <dbReference type="SAM" id="SignalP"/>
    </source>
</evidence>
<dbReference type="PROSITE" id="PS51100">
    <property type="entry name" value="PTS_EIIB_TYPE_3"/>
    <property type="match status" value="1"/>
</dbReference>
<dbReference type="Gene3D" id="3.40.50.2300">
    <property type="match status" value="1"/>
</dbReference>
<evidence type="ECO:0000259" key="8">
    <source>
        <dbReference type="PROSITE" id="PS51100"/>
    </source>
</evidence>
<feature type="signal peptide" evidence="7">
    <location>
        <begin position="1"/>
        <end position="24"/>
    </location>
</feature>
<name>A0AA87A4N9_9LACO</name>
<evidence type="ECO:0000313" key="9">
    <source>
        <dbReference type="EMBL" id="EFJ70031.1"/>
    </source>
</evidence>
<keyword evidence="1" id="KW-0813">Transport</keyword>
<evidence type="ECO:0000256" key="6">
    <source>
        <dbReference type="PROSITE-ProRule" id="PRU00423"/>
    </source>
</evidence>
<reference evidence="9 10" key="1">
    <citation type="submission" date="2010-06" db="EMBL/GenBank/DDBJ databases">
        <authorList>
            <person name="Muzny D."/>
            <person name="Qin X."/>
            <person name="Buhay C."/>
            <person name="Dugan-Rocha S."/>
            <person name="Ding Y."/>
            <person name="Chen G."/>
            <person name="Hawes A."/>
            <person name="Holder M."/>
            <person name="Jhangiani S."/>
            <person name="Johnson A."/>
            <person name="Khan Z."/>
            <person name="Li Z."/>
            <person name="Liu W."/>
            <person name="Liu X."/>
            <person name="Perez L."/>
            <person name="Shen H."/>
            <person name="Wang Q."/>
            <person name="Watt J."/>
            <person name="Xi L."/>
            <person name="Xin Y."/>
            <person name="Zhou J."/>
            <person name="Deng J."/>
            <person name="Jiang H."/>
            <person name="Liu Y."/>
            <person name="Qu J."/>
            <person name="Song X.-Z."/>
            <person name="Zhang L."/>
            <person name="Villasana D."/>
            <person name="Johnson A."/>
            <person name="Liu J."/>
            <person name="Liyanage D."/>
            <person name="Lorensuhewa L."/>
            <person name="Robinson T."/>
            <person name="Song A."/>
            <person name="Song B.-B."/>
            <person name="Dinh H."/>
            <person name="Thornton R."/>
            <person name="Coyle M."/>
            <person name="Francisco L."/>
            <person name="Jackson L."/>
            <person name="Javaid M."/>
            <person name="Korchina V."/>
            <person name="Kovar C."/>
            <person name="Mata R."/>
            <person name="Mathew T."/>
            <person name="Ngo R."/>
            <person name="Nguyen L."/>
            <person name="Nguyen N."/>
            <person name="Okwuonu G."/>
            <person name="Ongeri F."/>
            <person name="Pham C."/>
            <person name="Simmons D."/>
            <person name="Wilczek-Boney K."/>
            <person name="Hale W."/>
            <person name="Jakkamsetti A."/>
            <person name="Pham P."/>
            <person name="Ruth R."/>
            <person name="San Lucas F."/>
            <person name="Warren J."/>
            <person name="Zhang J."/>
            <person name="Zhao Z."/>
            <person name="Zhou C."/>
            <person name="Zhu D."/>
            <person name="Lee S."/>
            <person name="Bess C."/>
            <person name="Blankenburg K."/>
            <person name="Forbes L."/>
            <person name="Fu Q."/>
            <person name="Gubbala S."/>
            <person name="Hirani K."/>
            <person name="Jayaseelan J.C."/>
            <person name="Lara F."/>
            <person name="Munidasa M."/>
            <person name="Palculict T."/>
            <person name="Patil S."/>
            <person name="Pu L.-L."/>
            <person name="Saada N."/>
            <person name="Tang L."/>
            <person name="Weissenberger G."/>
            <person name="Zhu Y."/>
            <person name="Hemphill L."/>
            <person name="Shang Y."/>
            <person name="Youmans B."/>
            <person name="Ayvaz T."/>
            <person name="Ross M."/>
            <person name="Santibanez J."/>
            <person name="Aqrawi P."/>
            <person name="Gross S."/>
            <person name="Joshi V."/>
            <person name="Fowler G."/>
            <person name="Nazareth L."/>
            <person name="Reid J."/>
            <person name="Worley K."/>
            <person name="Petrosino J."/>
            <person name="Highlander S."/>
            <person name="Gibbs R."/>
        </authorList>
    </citation>
    <scope>NUCLEOTIDE SEQUENCE [LARGE SCALE GENOMIC DNA]</scope>
    <source>
        <strain evidence="9 10">JV-V03</strain>
    </source>
</reference>
<evidence type="ECO:0000313" key="10">
    <source>
        <dbReference type="Proteomes" id="UP000003672"/>
    </source>
</evidence>
<dbReference type="RefSeq" id="WP_003648679.1">
    <property type="nucleotide sequence ID" value="NZ_CP040500.1"/>
</dbReference>
<dbReference type="Proteomes" id="UP000003672">
    <property type="component" value="Unassembled WGS sequence"/>
</dbReference>
<organism evidence="9 10">
    <name type="scientific">Lactobacillus paragasseri JV-V03</name>
    <dbReference type="NCBI Taxonomy" id="525326"/>
    <lineage>
        <taxon>Bacteria</taxon>
        <taxon>Bacillati</taxon>
        <taxon>Bacillota</taxon>
        <taxon>Bacilli</taxon>
        <taxon>Lactobacillales</taxon>
        <taxon>Lactobacillaceae</taxon>
        <taxon>Lactobacillus</taxon>
    </lineage>
</organism>
<protein>
    <submittedName>
        <fullName evidence="9">PTS system, Lactose/Cellobiose specific IIB subunit</fullName>
    </submittedName>
</protein>
<evidence type="ECO:0000256" key="4">
    <source>
        <dbReference type="ARBA" id="ARBA00022679"/>
    </source>
</evidence>
<dbReference type="EMBL" id="ACGO02000001">
    <property type="protein sequence ID" value="EFJ70031.1"/>
    <property type="molecule type" value="Genomic_DNA"/>
</dbReference>
<sequence length="80" mass="8675">MNNLKTTKNVLLVCGLSASSGFMAANMRKASKKVGLDYKIQVRSEAELGDYADQIAALMLVFLLKDGVGTIKLQVLDKVK</sequence>
<comment type="caution">
    <text evidence="9">The sequence shown here is derived from an EMBL/GenBank/DDBJ whole genome shotgun (WGS) entry which is preliminary data.</text>
</comment>
<gene>
    <name evidence="9" type="ORF">HMPREF0514_10475</name>
</gene>
<dbReference type="SUPFAM" id="SSF52794">
    <property type="entry name" value="PTS system IIB component-like"/>
    <property type="match status" value="1"/>
</dbReference>
<dbReference type="GO" id="GO:0008982">
    <property type="term" value="F:protein-N(PI)-phosphohistidine-sugar phosphotransferase activity"/>
    <property type="evidence" value="ECO:0007669"/>
    <property type="project" value="InterPro"/>
</dbReference>
<dbReference type="GO" id="GO:0009401">
    <property type="term" value="P:phosphoenolpyruvate-dependent sugar phosphotransferase system"/>
    <property type="evidence" value="ECO:0007669"/>
    <property type="project" value="UniProtKB-KW"/>
</dbReference>
<evidence type="ECO:0000256" key="3">
    <source>
        <dbReference type="ARBA" id="ARBA00022597"/>
    </source>
</evidence>
<keyword evidence="4" id="KW-0808">Transferase</keyword>
<feature type="modified residue" description="Phosphocysteine; by EIIA" evidence="6">
    <location>
        <position position="14"/>
    </location>
</feature>